<dbReference type="InterPro" id="IPR013538">
    <property type="entry name" value="ASHA1/2-like_C"/>
</dbReference>
<accession>A0A3L7AND7</accession>
<feature type="domain" description="Activator of Hsp90 ATPase homologue 1/2-like C-terminal" evidence="2">
    <location>
        <begin position="57"/>
        <end position="190"/>
    </location>
</feature>
<evidence type="ECO:0000256" key="1">
    <source>
        <dbReference type="ARBA" id="ARBA00006817"/>
    </source>
</evidence>
<evidence type="ECO:0000313" key="3">
    <source>
        <dbReference type="EMBL" id="RLP81160.1"/>
    </source>
</evidence>
<reference evidence="3 4" key="1">
    <citation type="submission" date="2018-10" db="EMBL/GenBank/DDBJ databases">
        <title>Xanthobacter tagetidis genome sequencing and assembly.</title>
        <authorList>
            <person name="Maclea K.S."/>
            <person name="Goen A.E."/>
            <person name="Fatima S.A."/>
        </authorList>
    </citation>
    <scope>NUCLEOTIDE SEQUENCE [LARGE SCALE GENOMIC DNA]</scope>
    <source>
        <strain evidence="3 4">ATCC 700314</strain>
    </source>
</reference>
<evidence type="ECO:0000259" key="2">
    <source>
        <dbReference type="Pfam" id="PF08327"/>
    </source>
</evidence>
<dbReference type="RefSeq" id="WP_121622012.1">
    <property type="nucleotide sequence ID" value="NZ_JACIIW010000003.1"/>
</dbReference>
<dbReference type="InterPro" id="IPR023393">
    <property type="entry name" value="START-like_dom_sf"/>
</dbReference>
<comment type="similarity">
    <text evidence="1">Belongs to the AHA1 family.</text>
</comment>
<keyword evidence="4" id="KW-1185">Reference proteome</keyword>
<comment type="caution">
    <text evidence="3">The sequence shown here is derived from an EMBL/GenBank/DDBJ whole genome shotgun (WGS) entry which is preliminary data.</text>
</comment>
<dbReference type="OrthoDB" id="9805228at2"/>
<dbReference type="Gene3D" id="3.30.530.20">
    <property type="match status" value="1"/>
</dbReference>
<protein>
    <recommendedName>
        <fullName evidence="2">Activator of Hsp90 ATPase homologue 1/2-like C-terminal domain-containing protein</fullName>
    </recommendedName>
</protein>
<gene>
    <name evidence="3" type="ORF">D9R14_03995</name>
</gene>
<dbReference type="Pfam" id="PF08327">
    <property type="entry name" value="AHSA1"/>
    <property type="match status" value="1"/>
</dbReference>
<dbReference type="AlphaFoldDB" id="A0A3L7AND7"/>
<sequence>MSTKAAPGGAWSQSTKSLIAADRPTLDEMAGEALARPGRLRIAPRGDLEILFARTFAAPPAAVFHAWTDPSLARQWLGAPGFPVIEAASDPVPGGAYHYAVADPAGRVMGWAGTFGAVTPDQGFRATERSDPAWYPGATQVALELRAAAGGSVALITYAYESLPARTLVLRSPMDAGLAAGLDRLAALVERAPPG</sequence>
<evidence type="ECO:0000313" key="4">
    <source>
        <dbReference type="Proteomes" id="UP000269692"/>
    </source>
</evidence>
<proteinExistence type="inferred from homology"/>
<dbReference type="Proteomes" id="UP000269692">
    <property type="component" value="Unassembled WGS sequence"/>
</dbReference>
<dbReference type="SUPFAM" id="SSF55961">
    <property type="entry name" value="Bet v1-like"/>
    <property type="match status" value="1"/>
</dbReference>
<dbReference type="EMBL" id="RCTF01000002">
    <property type="protein sequence ID" value="RLP81160.1"/>
    <property type="molecule type" value="Genomic_DNA"/>
</dbReference>
<name>A0A3L7AND7_9HYPH</name>
<organism evidence="3 4">
    <name type="scientific">Xanthobacter tagetidis</name>
    <dbReference type="NCBI Taxonomy" id="60216"/>
    <lineage>
        <taxon>Bacteria</taxon>
        <taxon>Pseudomonadati</taxon>
        <taxon>Pseudomonadota</taxon>
        <taxon>Alphaproteobacteria</taxon>
        <taxon>Hyphomicrobiales</taxon>
        <taxon>Xanthobacteraceae</taxon>
        <taxon>Xanthobacter</taxon>
    </lineage>
</organism>